<name>A0AA97I152_9SPHN</name>
<dbReference type="EMBL" id="CP136594">
    <property type="protein sequence ID" value="WOE75018.1"/>
    <property type="molecule type" value="Genomic_DNA"/>
</dbReference>
<organism evidence="2 3">
    <name type="scientific">Alterisphingorhabdus coralli</name>
    <dbReference type="NCBI Taxonomy" id="3071408"/>
    <lineage>
        <taxon>Bacteria</taxon>
        <taxon>Pseudomonadati</taxon>
        <taxon>Pseudomonadota</taxon>
        <taxon>Alphaproteobacteria</taxon>
        <taxon>Sphingomonadales</taxon>
        <taxon>Sphingomonadaceae</taxon>
        <taxon>Alterisphingorhabdus (ex Yan et al. 2024)</taxon>
    </lineage>
</organism>
<gene>
    <name evidence="2" type="ORF">RB602_14460</name>
</gene>
<evidence type="ECO:0000256" key="1">
    <source>
        <dbReference type="SAM" id="SignalP"/>
    </source>
</evidence>
<dbReference type="PROSITE" id="PS51257">
    <property type="entry name" value="PROKAR_LIPOPROTEIN"/>
    <property type="match status" value="1"/>
</dbReference>
<reference evidence="2 3" key="1">
    <citation type="submission" date="2023-10" db="EMBL/GenBank/DDBJ databases">
        <title>Complete genome sequence of a Sphingomonadaceae bacterium.</title>
        <authorList>
            <person name="Yan C."/>
        </authorList>
    </citation>
    <scope>NUCLEOTIDE SEQUENCE [LARGE SCALE GENOMIC DNA]</scope>
    <source>
        <strain evidence="2 3">SCSIO 66989</strain>
    </source>
</reference>
<evidence type="ECO:0008006" key="4">
    <source>
        <dbReference type="Google" id="ProtNLM"/>
    </source>
</evidence>
<dbReference type="AlphaFoldDB" id="A0AA97I152"/>
<dbReference type="Proteomes" id="UP001302429">
    <property type="component" value="Chromosome"/>
</dbReference>
<accession>A0AA97I152</accession>
<dbReference type="KEGG" id="acoa:RB602_14460"/>
<feature type="chain" id="PRO_5041689657" description="Lipoprotein" evidence="1">
    <location>
        <begin position="22"/>
        <end position="148"/>
    </location>
</feature>
<protein>
    <recommendedName>
        <fullName evidence="4">Lipoprotein</fullName>
    </recommendedName>
</protein>
<keyword evidence="3" id="KW-1185">Reference proteome</keyword>
<evidence type="ECO:0000313" key="3">
    <source>
        <dbReference type="Proteomes" id="UP001302429"/>
    </source>
</evidence>
<sequence length="148" mass="15936">MMPVRPLSLVPFMLIIGTATAMTGCANADATESARKQSKVPAAKPIGEPRACIPIQRIKRTVVHDDYTIDFVLNGGETYRNNLTTRCGGLGYEKSFTYSTSLTQLCQADIITVIAVLGAGVQPRGACGLNRFQQIELIEENSNDDAGD</sequence>
<feature type="signal peptide" evidence="1">
    <location>
        <begin position="1"/>
        <end position="21"/>
    </location>
</feature>
<dbReference type="RefSeq" id="WP_317081554.1">
    <property type="nucleotide sequence ID" value="NZ_CP136594.1"/>
</dbReference>
<keyword evidence="1" id="KW-0732">Signal</keyword>
<evidence type="ECO:0000313" key="2">
    <source>
        <dbReference type="EMBL" id="WOE75018.1"/>
    </source>
</evidence>
<proteinExistence type="predicted"/>